<organism evidence="1 2">
    <name type="scientific">Maylandia zebra</name>
    <name type="common">zebra mbuna</name>
    <dbReference type="NCBI Taxonomy" id="106582"/>
    <lineage>
        <taxon>Eukaryota</taxon>
        <taxon>Metazoa</taxon>
        <taxon>Chordata</taxon>
        <taxon>Craniata</taxon>
        <taxon>Vertebrata</taxon>
        <taxon>Euteleostomi</taxon>
        <taxon>Actinopterygii</taxon>
        <taxon>Neopterygii</taxon>
        <taxon>Teleostei</taxon>
        <taxon>Neoteleostei</taxon>
        <taxon>Acanthomorphata</taxon>
        <taxon>Ovalentaria</taxon>
        <taxon>Cichlomorphae</taxon>
        <taxon>Cichliformes</taxon>
        <taxon>Cichlidae</taxon>
        <taxon>African cichlids</taxon>
        <taxon>Pseudocrenilabrinae</taxon>
        <taxon>Haplochromini</taxon>
        <taxon>Maylandia</taxon>
        <taxon>Maylandia zebra complex</taxon>
    </lineage>
</organism>
<sequence length="223" mass="25694">MGLRSGDWLGHSRTFKCFLRSHSFVARAVCFGSLSCWKTQPRFIFKVLTDGRRFWLKISRYMAPFILSLTRISHFVSKNKSMCVHLKKPSGADLWIEELENTKYNGDDDEVNAWGKFYLPKIVKMQVIGVVKGTSCPCDELVLMTCEDKKLYGYDGEELHLVASSFLELCDKTIEYPASKRYYNGEAFKDMVRIKMSDVGRKLQEEHKKLVNETQSAFVSLIS</sequence>
<name>A0A3P9DKL8_9CICH</name>
<reference evidence="1" key="1">
    <citation type="submission" date="2025-08" db="UniProtKB">
        <authorList>
            <consortium name="Ensembl"/>
        </authorList>
    </citation>
    <scope>IDENTIFICATION</scope>
</reference>
<dbReference type="Ensembl" id="ENSMZET00005035947.1">
    <property type="protein sequence ID" value="ENSMZEP00005034711.1"/>
    <property type="gene ID" value="ENSMZEG00005025948.1"/>
</dbReference>
<dbReference type="GeneTree" id="ENSGT00390000001663"/>
<proteinExistence type="predicted"/>
<evidence type="ECO:0000313" key="1">
    <source>
        <dbReference type="Ensembl" id="ENSMZEP00005034711.1"/>
    </source>
</evidence>
<dbReference type="InterPro" id="IPR003360">
    <property type="entry name" value="US22-like"/>
</dbReference>
<dbReference type="Pfam" id="PF02393">
    <property type="entry name" value="US22"/>
    <property type="match status" value="1"/>
</dbReference>
<keyword evidence="2" id="KW-1185">Reference proteome</keyword>
<dbReference type="Proteomes" id="UP000265160">
    <property type="component" value="Unplaced"/>
</dbReference>
<dbReference type="AlphaFoldDB" id="A0A3P9DKL8"/>
<protein>
    <submittedName>
        <fullName evidence="1">Uncharacterized protein</fullName>
    </submittedName>
</protein>
<accession>A0A3P9DKL8</accession>
<evidence type="ECO:0000313" key="2">
    <source>
        <dbReference type="Proteomes" id="UP000265160"/>
    </source>
</evidence>
<reference evidence="1" key="2">
    <citation type="submission" date="2025-09" db="UniProtKB">
        <authorList>
            <consortium name="Ensembl"/>
        </authorList>
    </citation>
    <scope>IDENTIFICATION</scope>
</reference>